<feature type="compositionally biased region" description="Polar residues" evidence="1">
    <location>
        <begin position="83"/>
        <end position="105"/>
    </location>
</feature>
<keyword evidence="3" id="KW-1185">Reference proteome</keyword>
<name>A0A9N9F0K2_9GLOM</name>
<evidence type="ECO:0000313" key="2">
    <source>
        <dbReference type="EMBL" id="CAG8501905.1"/>
    </source>
</evidence>
<comment type="caution">
    <text evidence="2">The sequence shown here is derived from an EMBL/GenBank/DDBJ whole genome shotgun (WGS) entry which is preliminary data.</text>
</comment>
<feature type="region of interest" description="Disordered" evidence="1">
    <location>
        <begin position="70"/>
        <end position="154"/>
    </location>
</feature>
<proteinExistence type="predicted"/>
<organism evidence="2 3">
    <name type="scientific">Ambispora leptoticha</name>
    <dbReference type="NCBI Taxonomy" id="144679"/>
    <lineage>
        <taxon>Eukaryota</taxon>
        <taxon>Fungi</taxon>
        <taxon>Fungi incertae sedis</taxon>
        <taxon>Mucoromycota</taxon>
        <taxon>Glomeromycotina</taxon>
        <taxon>Glomeromycetes</taxon>
        <taxon>Archaeosporales</taxon>
        <taxon>Ambisporaceae</taxon>
        <taxon>Ambispora</taxon>
    </lineage>
</organism>
<dbReference type="AlphaFoldDB" id="A0A9N9F0K2"/>
<gene>
    <name evidence="2" type="ORF">ALEPTO_LOCUS3527</name>
</gene>
<evidence type="ECO:0000256" key="1">
    <source>
        <dbReference type="SAM" id="MobiDB-lite"/>
    </source>
</evidence>
<evidence type="ECO:0000313" key="3">
    <source>
        <dbReference type="Proteomes" id="UP000789508"/>
    </source>
</evidence>
<accession>A0A9N9F0K2</accession>
<dbReference type="Proteomes" id="UP000789508">
    <property type="component" value="Unassembled WGS sequence"/>
</dbReference>
<sequence length="154" mass="17461">MPPLNAADACIKKAEELSDKLIKKSEEASTLYNYIIHIKNLTISELVKHYHNHIPSISINNFPSLGSIDDIPNQINAYRESESSNQKDSSLGSMDSNNDQSQTNVYEFEDSFLSGQKEPFQSSMYNNDDQNQNDESYFTSGQKDPFPSNIDRQN</sequence>
<reference evidence="2" key="1">
    <citation type="submission" date="2021-06" db="EMBL/GenBank/DDBJ databases">
        <authorList>
            <person name="Kallberg Y."/>
            <person name="Tangrot J."/>
            <person name="Rosling A."/>
        </authorList>
    </citation>
    <scope>NUCLEOTIDE SEQUENCE</scope>
    <source>
        <strain evidence="2">FL130A</strain>
    </source>
</reference>
<dbReference type="EMBL" id="CAJVPS010000665">
    <property type="protein sequence ID" value="CAG8501905.1"/>
    <property type="molecule type" value="Genomic_DNA"/>
</dbReference>
<feature type="compositionally biased region" description="Polar residues" evidence="1">
    <location>
        <begin position="119"/>
        <end position="142"/>
    </location>
</feature>
<protein>
    <submittedName>
        <fullName evidence="2">13296_t:CDS:1</fullName>
    </submittedName>
</protein>